<comment type="caution">
    <text evidence="5">The sequence shown here is derived from an EMBL/GenBank/DDBJ whole genome shotgun (WGS) entry which is preliminary data.</text>
</comment>
<evidence type="ECO:0000313" key="6">
    <source>
        <dbReference type="Proteomes" id="UP000621436"/>
    </source>
</evidence>
<keyword evidence="6" id="KW-1185">Reference proteome</keyword>
<evidence type="ECO:0000256" key="2">
    <source>
        <dbReference type="ARBA" id="ARBA00023004"/>
    </source>
</evidence>
<evidence type="ECO:0000256" key="3">
    <source>
        <dbReference type="ARBA" id="ARBA00023014"/>
    </source>
</evidence>
<evidence type="ECO:0000259" key="4">
    <source>
        <dbReference type="PROSITE" id="PS51379"/>
    </source>
</evidence>
<dbReference type="PANTHER" id="PTHR40447:SF1">
    <property type="entry name" value="ANAEROBIC SULFITE REDUCTASE SUBUNIT A"/>
    <property type="match status" value="1"/>
</dbReference>
<dbReference type="InterPro" id="IPR017896">
    <property type="entry name" value="4Fe4S_Fe-S-bd"/>
</dbReference>
<keyword evidence="3" id="KW-0411">Iron-sulfur</keyword>
<dbReference type="Proteomes" id="UP000621436">
    <property type="component" value="Unassembled WGS sequence"/>
</dbReference>
<keyword evidence="1" id="KW-0479">Metal-binding</keyword>
<dbReference type="EMBL" id="JADPIE010000004">
    <property type="protein sequence ID" value="MBF8436933.1"/>
    <property type="molecule type" value="Genomic_DNA"/>
</dbReference>
<feature type="domain" description="4Fe-4S ferredoxin-type" evidence="4">
    <location>
        <begin position="238"/>
        <end position="269"/>
    </location>
</feature>
<evidence type="ECO:0000256" key="1">
    <source>
        <dbReference type="ARBA" id="ARBA00022723"/>
    </source>
</evidence>
<dbReference type="SUPFAM" id="SSF46548">
    <property type="entry name" value="alpha-helical ferredoxin"/>
    <property type="match status" value="1"/>
</dbReference>
<dbReference type="Pfam" id="PF17179">
    <property type="entry name" value="Fer4_22"/>
    <property type="match status" value="1"/>
</dbReference>
<dbReference type="GO" id="GO:0046872">
    <property type="term" value="F:metal ion binding"/>
    <property type="evidence" value="ECO:0007669"/>
    <property type="project" value="UniProtKB-KW"/>
</dbReference>
<protein>
    <submittedName>
        <fullName evidence="5">4Fe-4S dicluster domain-containing protein</fullName>
    </submittedName>
</protein>
<feature type="domain" description="4Fe-4S ferredoxin-type" evidence="4">
    <location>
        <begin position="317"/>
        <end position="346"/>
    </location>
</feature>
<organism evidence="5 6">
    <name type="scientific">Halonatronomonas betaini</name>
    <dbReference type="NCBI Taxonomy" id="2778430"/>
    <lineage>
        <taxon>Bacteria</taxon>
        <taxon>Bacillati</taxon>
        <taxon>Bacillota</taxon>
        <taxon>Clostridia</taxon>
        <taxon>Halanaerobiales</taxon>
        <taxon>Halarsenatibacteraceae</taxon>
        <taxon>Halonatronomonas</taxon>
    </lineage>
</organism>
<dbReference type="PROSITE" id="PS00198">
    <property type="entry name" value="4FE4S_FER_1"/>
    <property type="match status" value="2"/>
</dbReference>
<name>A0A931F8W2_9FIRM</name>
<proteinExistence type="predicted"/>
<dbReference type="PROSITE" id="PS51379">
    <property type="entry name" value="4FE4S_FER_2"/>
    <property type="match status" value="2"/>
</dbReference>
<evidence type="ECO:0000313" key="5">
    <source>
        <dbReference type="EMBL" id="MBF8436933.1"/>
    </source>
</evidence>
<sequence length="356" mass="41229">MLKLDKNKLQDFLKAIEEEYQIQLPVKKADQTDFCNFEDTLKPNKGLEIDLNTRLSVKSPKSYLFPRSESYLEFKKDNERLDFKLKELTGKANLIFGIRNCDQESFKILDKVFLQEPVDQLYKRRRNSTITVVARCLEQSETCFCQLFEIEPAGSETGADLYYYNYNDGLYFTAGSDQGELILSDYSQYFKSVEPEIEKKLNQEANQFNGKITADSDNPLMQNKPELLYDNKEAIFNSDIWQELANRCLECGICTYLCPTCHCYDIQDYSADQSGERYRCWDSCLFSNFTEMAHGDNPREETYQRLRQRFFHKLVYFPEEQEESLACVGCGRCLGSCPVNIDITEVLALAGGVIND</sequence>
<dbReference type="AlphaFoldDB" id="A0A931F8W2"/>
<dbReference type="PANTHER" id="PTHR40447">
    <property type="entry name" value="ANAEROBIC SULFITE REDUCTASE SUBUNIT A"/>
    <property type="match status" value="1"/>
</dbReference>
<dbReference type="Gene3D" id="1.10.1060.10">
    <property type="entry name" value="Alpha-helical ferredoxin"/>
    <property type="match status" value="1"/>
</dbReference>
<dbReference type="InterPro" id="IPR009051">
    <property type="entry name" value="Helical_ferredxn"/>
</dbReference>
<gene>
    <name evidence="5" type="ORF">I0Q91_07590</name>
</gene>
<dbReference type="RefSeq" id="WP_270453861.1">
    <property type="nucleotide sequence ID" value="NZ_JADPIE010000004.1"/>
</dbReference>
<dbReference type="InterPro" id="IPR017900">
    <property type="entry name" value="4Fe4S_Fe_S_CS"/>
</dbReference>
<dbReference type="GO" id="GO:0051536">
    <property type="term" value="F:iron-sulfur cluster binding"/>
    <property type="evidence" value="ECO:0007669"/>
    <property type="project" value="UniProtKB-KW"/>
</dbReference>
<reference evidence="5" key="1">
    <citation type="submission" date="2020-11" db="EMBL/GenBank/DDBJ databases">
        <title>Halonatronomonas betainensis gen. nov., sp. nov. a novel haloalkaliphilic representative of the family Halanaerobiacae capable of betaine degradation.</title>
        <authorList>
            <person name="Boltyanskaya Y."/>
            <person name="Kevbrin V."/>
            <person name="Detkova E."/>
            <person name="Grouzdev D.S."/>
            <person name="Koziaeva V."/>
            <person name="Zhilina T."/>
        </authorList>
    </citation>
    <scope>NUCLEOTIDE SEQUENCE</scope>
    <source>
        <strain evidence="5">Z-7014</strain>
    </source>
</reference>
<keyword evidence="2" id="KW-0408">Iron</keyword>
<accession>A0A931F8W2</accession>